<dbReference type="Gene3D" id="2.60.120.590">
    <property type="entry name" value="Alpha-ketoglutarate-dependent dioxygenase AlkB-like"/>
    <property type="match status" value="1"/>
</dbReference>
<dbReference type="PANTHER" id="PTHR16557:SF2">
    <property type="entry name" value="NUCLEIC ACID DIOXYGENASE ALKBH1"/>
    <property type="match status" value="1"/>
</dbReference>
<sequence length="219" mass="23530">MSEPLFGSAPVTIAPGAVHVPGWLGITAQRDLVERCREWARGPGGMRQHRTPRGGTMSVRMIALGWHWEPYRYSREVPGAGPVAPFPQHLGDLARAGLRAAYGGEPPGESADYDVALINFYDADAKMGMHQDREELADVPVVSLSLGDTCVFRFGNTETRGRPYTDVELRSGDLFVFGGPARRAYHGVPRTSPGSADPACGLTSGRLNITIRATGMAPG</sequence>
<evidence type="ECO:0000256" key="5">
    <source>
        <dbReference type="PIRSR" id="PIRSR604574-2"/>
    </source>
</evidence>
<proteinExistence type="predicted"/>
<dbReference type="GO" id="GO:0035515">
    <property type="term" value="F:oxidative RNA demethylase activity"/>
    <property type="evidence" value="ECO:0007669"/>
    <property type="project" value="TreeGrafter"/>
</dbReference>
<dbReference type="PANTHER" id="PTHR16557">
    <property type="entry name" value="ALKYLATED DNA REPAIR PROTEIN ALKB-RELATED"/>
    <property type="match status" value="1"/>
</dbReference>
<protein>
    <submittedName>
        <fullName evidence="7">Alkylated DNA repair protein (DNA oxidative demethylase)</fullName>
        <ecNumber evidence="7">1.14.11.33</ecNumber>
    </submittedName>
</protein>
<accession>A0A7W7RHC6</accession>
<evidence type="ECO:0000313" key="7">
    <source>
        <dbReference type="EMBL" id="MBB4932031.1"/>
    </source>
</evidence>
<reference evidence="7 8" key="1">
    <citation type="submission" date="2020-08" db="EMBL/GenBank/DDBJ databases">
        <title>Sequencing the genomes of 1000 actinobacteria strains.</title>
        <authorList>
            <person name="Klenk H.-P."/>
        </authorList>
    </citation>
    <scope>NUCLEOTIDE SEQUENCE [LARGE SCALE GENOMIC DNA]</scope>
    <source>
        <strain evidence="7 8">DSM 102030</strain>
    </source>
</reference>
<dbReference type="SUPFAM" id="SSF51197">
    <property type="entry name" value="Clavaminate synthase-like"/>
    <property type="match status" value="1"/>
</dbReference>
<comment type="caution">
    <text evidence="7">The sequence shown here is derived from an EMBL/GenBank/DDBJ whole genome shotgun (WGS) entry which is preliminary data.</text>
</comment>
<dbReference type="PROSITE" id="PS51471">
    <property type="entry name" value="FE2OG_OXY"/>
    <property type="match status" value="1"/>
</dbReference>
<dbReference type="EC" id="1.14.11.33" evidence="7"/>
<organism evidence="7 8">
    <name type="scientific">Lipingzhangella halophila</name>
    <dbReference type="NCBI Taxonomy" id="1783352"/>
    <lineage>
        <taxon>Bacteria</taxon>
        <taxon>Bacillati</taxon>
        <taxon>Actinomycetota</taxon>
        <taxon>Actinomycetes</taxon>
        <taxon>Streptosporangiales</taxon>
        <taxon>Nocardiopsidaceae</taxon>
        <taxon>Lipingzhangella</taxon>
    </lineage>
</organism>
<dbReference type="EMBL" id="JACHJT010000001">
    <property type="protein sequence ID" value="MBB4932031.1"/>
    <property type="molecule type" value="Genomic_DNA"/>
</dbReference>
<dbReference type="GO" id="GO:0005737">
    <property type="term" value="C:cytoplasm"/>
    <property type="evidence" value="ECO:0007669"/>
    <property type="project" value="TreeGrafter"/>
</dbReference>
<keyword evidence="2" id="KW-0223">Dioxygenase</keyword>
<keyword evidence="1 5" id="KW-0479">Metal-binding</keyword>
<comment type="cofactor">
    <cofactor evidence="5">
        <name>Fe(2+)</name>
        <dbReference type="ChEBI" id="CHEBI:29033"/>
    </cofactor>
    <text evidence="5">Binds 1 Fe(2+) ion per subunit.</text>
</comment>
<dbReference type="Proteomes" id="UP000523007">
    <property type="component" value="Unassembled WGS sequence"/>
</dbReference>
<dbReference type="AlphaFoldDB" id="A0A7W7RHC6"/>
<feature type="domain" description="Fe2OG dioxygenase" evidence="6">
    <location>
        <begin position="112"/>
        <end position="215"/>
    </location>
</feature>
<feature type="binding site" evidence="5">
    <location>
        <position position="132"/>
    </location>
    <ligand>
        <name>Fe cation</name>
        <dbReference type="ChEBI" id="CHEBI:24875"/>
        <note>catalytic</note>
    </ligand>
</feature>
<name>A0A7W7RHC6_9ACTN</name>
<evidence type="ECO:0000256" key="3">
    <source>
        <dbReference type="ARBA" id="ARBA00023002"/>
    </source>
</evidence>
<dbReference type="InterPro" id="IPR005123">
    <property type="entry name" value="Oxoglu/Fe-dep_dioxygenase_dom"/>
</dbReference>
<evidence type="ECO:0000256" key="2">
    <source>
        <dbReference type="ARBA" id="ARBA00022964"/>
    </source>
</evidence>
<evidence type="ECO:0000256" key="1">
    <source>
        <dbReference type="ARBA" id="ARBA00022723"/>
    </source>
</evidence>
<dbReference type="InterPro" id="IPR004574">
    <property type="entry name" value="Alkb"/>
</dbReference>
<evidence type="ECO:0000259" key="6">
    <source>
        <dbReference type="PROSITE" id="PS51471"/>
    </source>
</evidence>
<evidence type="ECO:0000256" key="4">
    <source>
        <dbReference type="ARBA" id="ARBA00023004"/>
    </source>
</evidence>
<keyword evidence="7" id="KW-0489">Methyltransferase</keyword>
<keyword evidence="3 7" id="KW-0560">Oxidoreductase</keyword>
<dbReference type="GO" id="GO:0008198">
    <property type="term" value="F:ferrous iron binding"/>
    <property type="evidence" value="ECO:0007669"/>
    <property type="project" value="TreeGrafter"/>
</dbReference>
<feature type="binding site" evidence="5">
    <location>
        <position position="186"/>
    </location>
    <ligand>
        <name>Fe cation</name>
        <dbReference type="ChEBI" id="CHEBI:24875"/>
        <note>catalytic</note>
    </ligand>
</feature>
<dbReference type="InterPro" id="IPR037151">
    <property type="entry name" value="AlkB-like_sf"/>
</dbReference>
<keyword evidence="4 5" id="KW-0408">Iron</keyword>
<dbReference type="InterPro" id="IPR027450">
    <property type="entry name" value="AlkB-like"/>
</dbReference>
<feature type="binding site" evidence="5">
    <location>
        <position position="130"/>
    </location>
    <ligand>
        <name>Fe cation</name>
        <dbReference type="ChEBI" id="CHEBI:24875"/>
        <note>catalytic</note>
    </ligand>
</feature>
<dbReference type="RefSeq" id="WP_184579127.1">
    <property type="nucleotide sequence ID" value="NZ_JACHJT010000001.1"/>
</dbReference>
<dbReference type="Pfam" id="PF13532">
    <property type="entry name" value="2OG-FeII_Oxy_2"/>
    <property type="match status" value="1"/>
</dbReference>
<keyword evidence="8" id="KW-1185">Reference proteome</keyword>
<evidence type="ECO:0000313" key="8">
    <source>
        <dbReference type="Proteomes" id="UP000523007"/>
    </source>
</evidence>
<dbReference type="GO" id="GO:0035513">
    <property type="term" value="P:oxidative RNA demethylation"/>
    <property type="evidence" value="ECO:0007669"/>
    <property type="project" value="TreeGrafter"/>
</dbReference>
<dbReference type="GO" id="GO:0035516">
    <property type="term" value="F:broad specificity oxidative DNA demethylase activity"/>
    <property type="evidence" value="ECO:0007669"/>
    <property type="project" value="UniProtKB-EC"/>
</dbReference>
<dbReference type="GO" id="GO:0008168">
    <property type="term" value="F:methyltransferase activity"/>
    <property type="evidence" value="ECO:0007669"/>
    <property type="project" value="UniProtKB-KW"/>
</dbReference>
<gene>
    <name evidence="7" type="ORF">F4561_002851</name>
</gene>
<keyword evidence="7" id="KW-0808">Transferase</keyword>
<dbReference type="GO" id="GO:0032259">
    <property type="term" value="P:methylation"/>
    <property type="evidence" value="ECO:0007669"/>
    <property type="project" value="UniProtKB-KW"/>
</dbReference>